<reference evidence="1 2" key="1">
    <citation type="submission" date="2021-06" db="EMBL/GenBank/DDBJ databases">
        <title>Caerostris extrusa draft genome.</title>
        <authorList>
            <person name="Kono N."/>
            <person name="Arakawa K."/>
        </authorList>
    </citation>
    <scope>NUCLEOTIDE SEQUENCE [LARGE SCALE GENOMIC DNA]</scope>
</reference>
<dbReference type="EMBL" id="BPLR01012592">
    <property type="protein sequence ID" value="GIY55011.1"/>
    <property type="molecule type" value="Genomic_DNA"/>
</dbReference>
<gene>
    <name evidence="1" type="ORF">CEXT_457021</name>
</gene>
<name>A0AAV4UB92_CAEEX</name>
<proteinExistence type="predicted"/>
<dbReference type="AlphaFoldDB" id="A0AAV4UB92"/>
<accession>A0AAV4UB92</accession>
<sequence length="185" mass="21957">MEGWMEESLSKGTWMDGWKGSITLKRDINGWKGRVTLELGMDGWKGRYMDDQQRNLDDWKGSVTYRKEHGLMERKCDSQKGHVWLEWKRYSQIWTWIDGKEVRLQRGMDGWKGSTAFQQRDMDGRNGNVTLKRDMDGWKGSRTLQQRDMDGWSKKTRGNTRRSTFVTTANYLHFWDEVFQIGTDI</sequence>
<comment type="caution">
    <text evidence="1">The sequence shown here is derived from an EMBL/GenBank/DDBJ whole genome shotgun (WGS) entry which is preliminary data.</text>
</comment>
<evidence type="ECO:0000313" key="1">
    <source>
        <dbReference type="EMBL" id="GIY55011.1"/>
    </source>
</evidence>
<organism evidence="1 2">
    <name type="scientific">Caerostris extrusa</name>
    <name type="common">Bark spider</name>
    <name type="synonym">Caerostris bankana</name>
    <dbReference type="NCBI Taxonomy" id="172846"/>
    <lineage>
        <taxon>Eukaryota</taxon>
        <taxon>Metazoa</taxon>
        <taxon>Ecdysozoa</taxon>
        <taxon>Arthropoda</taxon>
        <taxon>Chelicerata</taxon>
        <taxon>Arachnida</taxon>
        <taxon>Araneae</taxon>
        <taxon>Araneomorphae</taxon>
        <taxon>Entelegynae</taxon>
        <taxon>Araneoidea</taxon>
        <taxon>Araneidae</taxon>
        <taxon>Caerostris</taxon>
    </lineage>
</organism>
<protein>
    <submittedName>
        <fullName evidence="1">Uncharacterized protein</fullName>
    </submittedName>
</protein>
<keyword evidence="2" id="KW-1185">Reference proteome</keyword>
<dbReference type="Proteomes" id="UP001054945">
    <property type="component" value="Unassembled WGS sequence"/>
</dbReference>
<evidence type="ECO:0000313" key="2">
    <source>
        <dbReference type="Proteomes" id="UP001054945"/>
    </source>
</evidence>